<organism evidence="4 5">
    <name type="scientific">Sessilibacter corallicola</name>
    <dbReference type="NCBI Taxonomy" id="2904075"/>
    <lineage>
        <taxon>Bacteria</taxon>
        <taxon>Pseudomonadati</taxon>
        <taxon>Pseudomonadota</taxon>
        <taxon>Gammaproteobacteria</taxon>
        <taxon>Cellvibrionales</taxon>
        <taxon>Cellvibrionaceae</taxon>
        <taxon>Sessilibacter</taxon>
    </lineage>
</organism>
<gene>
    <name evidence="4" type="ORF">NBRC116591_00560</name>
</gene>
<feature type="signal peptide" evidence="2">
    <location>
        <begin position="1"/>
        <end position="28"/>
    </location>
</feature>
<feature type="domain" description="BON" evidence="3">
    <location>
        <begin position="50"/>
        <end position="119"/>
    </location>
</feature>
<protein>
    <submittedName>
        <fullName evidence="4">BON domain-containing protein</fullName>
    </submittedName>
</protein>
<name>A0ABQ0A3M0_9GAMM</name>
<evidence type="ECO:0000256" key="1">
    <source>
        <dbReference type="ARBA" id="ARBA00022729"/>
    </source>
</evidence>
<dbReference type="PROSITE" id="PS50914">
    <property type="entry name" value="BON"/>
    <property type="match status" value="2"/>
</dbReference>
<keyword evidence="1 2" id="KW-0732">Signal</keyword>
<evidence type="ECO:0000313" key="4">
    <source>
        <dbReference type="EMBL" id="GAA6166246.1"/>
    </source>
</evidence>
<accession>A0ABQ0A3M0</accession>
<evidence type="ECO:0000256" key="2">
    <source>
        <dbReference type="SAM" id="SignalP"/>
    </source>
</evidence>
<dbReference type="Pfam" id="PF04972">
    <property type="entry name" value="BON"/>
    <property type="match status" value="2"/>
</dbReference>
<feature type="chain" id="PRO_5045353498" evidence="2">
    <location>
        <begin position="29"/>
        <end position="195"/>
    </location>
</feature>
<comment type="caution">
    <text evidence="4">The sequence shown here is derived from an EMBL/GenBank/DDBJ whole genome shotgun (WGS) entry which is preliminary data.</text>
</comment>
<keyword evidence="5" id="KW-1185">Reference proteome</keyword>
<dbReference type="Gene3D" id="3.30.1340.30">
    <property type="match status" value="1"/>
</dbReference>
<evidence type="ECO:0000259" key="3">
    <source>
        <dbReference type="PROSITE" id="PS50914"/>
    </source>
</evidence>
<evidence type="ECO:0000313" key="5">
    <source>
        <dbReference type="Proteomes" id="UP001465153"/>
    </source>
</evidence>
<dbReference type="PANTHER" id="PTHR34606:SF4">
    <property type="entry name" value="OUTER MEMBRANE LIPOPROTEIN DOLP"/>
    <property type="match status" value="1"/>
</dbReference>
<dbReference type="Proteomes" id="UP001465153">
    <property type="component" value="Unassembled WGS sequence"/>
</dbReference>
<dbReference type="EMBL" id="BAABWN010000001">
    <property type="protein sequence ID" value="GAA6166246.1"/>
    <property type="molecule type" value="Genomic_DNA"/>
</dbReference>
<reference evidence="4 5" key="1">
    <citation type="submission" date="2024-04" db="EMBL/GenBank/DDBJ databases">
        <title>Draft genome sequence of Sessilibacter corallicola NBRC 116591.</title>
        <authorList>
            <person name="Miyakawa T."/>
            <person name="Kusuya Y."/>
            <person name="Miura T."/>
        </authorList>
    </citation>
    <scope>NUCLEOTIDE SEQUENCE [LARGE SCALE GENOMIC DNA]</scope>
    <source>
        <strain evidence="4 5">KU-00831-HH</strain>
    </source>
</reference>
<dbReference type="InterPro" id="IPR007055">
    <property type="entry name" value="BON_dom"/>
</dbReference>
<dbReference type="InterPro" id="IPR014004">
    <property type="entry name" value="Transpt-assoc_nodulatn_dom_bac"/>
</dbReference>
<dbReference type="InterPro" id="IPR051686">
    <property type="entry name" value="Lipoprotein_DolP"/>
</dbReference>
<feature type="domain" description="BON" evidence="3">
    <location>
        <begin position="128"/>
        <end position="195"/>
    </location>
</feature>
<dbReference type="RefSeq" id="WP_233086703.1">
    <property type="nucleotide sequence ID" value="NZ_BAABWN010000001.1"/>
</dbReference>
<dbReference type="SMART" id="SM00749">
    <property type="entry name" value="BON"/>
    <property type="match status" value="2"/>
</dbReference>
<dbReference type="PANTHER" id="PTHR34606">
    <property type="entry name" value="BON DOMAIN-CONTAINING PROTEIN"/>
    <property type="match status" value="1"/>
</dbReference>
<sequence length="195" mass="21788">MTFSSNPFLKLITVIFSLICLSACTTLVDISTSEPIKPDPTKRTIGTYIDDEQLETIAKVNLRKTSEALKQSNIQVSAFNGVVLLTGQVANQSLRTQAAQVVSDLERVRQVHNELEIRDNATFWMNRNDQWISTKVKTKLLANKDIKSSRVKVKTENGVVYLMGLLSRAQAEKVTNVVAGTSRVVKVVRVFEYVD</sequence>
<proteinExistence type="predicted"/>